<dbReference type="EMBL" id="BPLQ01004987">
    <property type="protein sequence ID" value="GIY12026.1"/>
    <property type="molecule type" value="Genomic_DNA"/>
</dbReference>
<evidence type="ECO:0000313" key="2">
    <source>
        <dbReference type="Proteomes" id="UP001054837"/>
    </source>
</evidence>
<keyword evidence="2" id="KW-1185">Reference proteome</keyword>
<gene>
    <name evidence="1" type="primary">AVEN_182991_1</name>
    <name evidence="1" type="ORF">CDAR_449541</name>
</gene>
<organism evidence="1 2">
    <name type="scientific">Caerostris darwini</name>
    <dbReference type="NCBI Taxonomy" id="1538125"/>
    <lineage>
        <taxon>Eukaryota</taxon>
        <taxon>Metazoa</taxon>
        <taxon>Ecdysozoa</taxon>
        <taxon>Arthropoda</taxon>
        <taxon>Chelicerata</taxon>
        <taxon>Arachnida</taxon>
        <taxon>Araneae</taxon>
        <taxon>Araneomorphae</taxon>
        <taxon>Entelegynae</taxon>
        <taxon>Araneoidea</taxon>
        <taxon>Araneidae</taxon>
        <taxon>Caerostris</taxon>
    </lineage>
</organism>
<dbReference type="Gene3D" id="3.80.10.10">
    <property type="entry name" value="Ribonuclease Inhibitor"/>
    <property type="match status" value="2"/>
</dbReference>
<protein>
    <submittedName>
        <fullName evidence="1">Uncharacterized protein</fullName>
    </submittedName>
</protein>
<reference evidence="1 2" key="1">
    <citation type="submission" date="2021-06" db="EMBL/GenBank/DDBJ databases">
        <title>Caerostris darwini draft genome.</title>
        <authorList>
            <person name="Kono N."/>
            <person name="Arakawa K."/>
        </authorList>
    </citation>
    <scope>NUCLEOTIDE SEQUENCE [LARGE SCALE GENOMIC DNA]</scope>
</reference>
<evidence type="ECO:0000313" key="1">
    <source>
        <dbReference type="EMBL" id="GIY12026.1"/>
    </source>
</evidence>
<accession>A0AAV4QVA7</accession>
<dbReference type="Proteomes" id="UP001054837">
    <property type="component" value="Unassembled WGS sequence"/>
</dbReference>
<proteinExistence type="predicted"/>
<dbReference type="InterPro" id="IPR032675">
    <property type="entry name" value="LRR_dom_sf"/>
</dbReference>
<name>A0AAV4QVA7_9ARAC</name>
<comment type="caution">
    <text evidence="1">The sequence shown here is derived from an EMBL/GenBank/DDBJ whole genome shotgun (WGS) entry which is preliminary data.</text>
</comment>
<sequence>MQPSSLYQHSQRKTIDHLRTADISENTFREIPDKVLKELVEYTLSLHWSKRPDVSKLSLLICNPRLQRLDLKYLEVSILNSEDFAESLRTNLSVCSSLISIMANYKFPRLKYIHMPFLINENTEFANMIRGCENLETLHTGTCFDLNCLENTTRLREARFHFHISDIAKSECHFDERIYSLTNLRDLEIFAFCFPNDCFERSGAITDVLICCPNIISVGLMDTSMSIHHIIERKGRFFEFKLRRCFWGICYDTTIQWSVRAANYIISSTDIIRNAARACPLVEELAMQVFQKDSLISLSRLSRLTFLSLSFKQCNDSYLSEFIYLMGKIGHKIKHLSLEGFNSAFPVNDICKLCINLESLKIIGFSCVSHPAKPLPSLHNLKSFTADEIDQNCFDFVLSNCPNLTELFLHNVHFLNDLKLNKILRKNPLRNLEIFLFEICVLTKDGVSQLINSAINLKKCYIIDSNNIVESVIKELNLNIDCNVRPEDIFQRKLHPCSF</sequence>
<dbReference type="AlphaFoldDB" id="A0AAV4QVA7"/>
<dbReference type="SUPFAM" id="SSF52047">
    <property type="entry name" value="RNI-like"/>
    <property type="match status" value="1"/>
</dbReference>